<comment type="caution">
    <text evidence="3">The sequence shown here is derived from an EMBL/GenBank/DDBJ whole genome shotgun (WGS) entry which is preliminary data.</text>
</comment>
<dbReference type="RefSeq" id="WP_057757795.1">
    <property type="nucleotide sequence ID" value="NZ_AYYK01000025.1"/>
</dbReference>
<dbReference type="AlphaFoldDB" id="A0A0R2BRF5"/>
<dbReference type="Pfam" id="PF01695">
    <property type="entry name" value="IstB_IS21"/>
    <property type="match status" value="1"/>
</dbReference>
<sequence length="312" mass="35203">MRSINEFFTKYLNRHELNHNYRELISKALADPDVQTFLAAHSDQLNEAGVEKSAAAIYEYVANKHAKTGKGALSAAGYEPFLRVNNGYVEVVYQPDDQLVAQQRADQQASRVTMVNLPKDLANISFNDYDQQFPGRLPAFEAAIDLTTQLIQRTQSADYVKGLYLCGPFGIGKTYLLGAIANNLAQHNIVSTLVHFPTFAVQMKQAINDHQVWQRLEELEKTPVLMIDDIGADSLSPWVRDEILGVILQYRMQERLTTCFTSNLTMTELETYLSQTNQGIDATKSARIMERIRFLATEYQMTGPNLRQGVTN</sequence>
<dbReference type="OrthoDB" id="61127at2"/>
<keyword evidence="4" id="KW-1185">Reference proteome</keyword>
<dbReference type="NCBIfam" id="NF006505">
    <property type="entry name" value="PRK08939.1"/>
    <property type="match status" value="1"/>
</dbReference>
<dbReference type="Pfam" id="PF07319">
    <property type="entry name" value="DnaI_N"/>
    <property type="match status" value="1"/>
</dbReference>
<dbReference type="PANTHER" id="PTHR30050:SF8">
    <property type="entry name" value="PRIMOSOMAL PROTEIN DNAI"/>
    <property type="match status" value="1"/>
</dbReference>
<feature type="domain" description="Primosomal DnaI N-terminal" evidence="2">
    <location>
        <begin position="1"/>
        <end position="93"/>
    </location>
</feature>
<name>A0A0R2BRF5_9LACO</name>
<evidence type="ECO:0000313" key="4">
    <source>
        <dbReference type="Proteomes" id="UP000051813"/>
    </source>
</evidence>
<evidence type="ECO:0000259" key="2">
    <source>
        <dbReference type="Pfam" id="PF07319"/>
    </source>
</evidence>
<accession>A0A0R2BRF5</accession>
<dbReference type="InterPro" id="IPR002611">
    <property type="entry name" value="IstB_ATP-bd"/>
</dbReference>
<dbReference type="GO" id="GO:0005524">
    <property type="term" value="F:ATP binding"/>
    <property type="evidence" value="ECO:0007669"/>
    <property type="project" value="InterPro"/>
</dbReference>
<organism evidence="3 4">
    <name type="scientific">Lapidilactobacillus dextrinicus DSM 20335</name>
    <dbReference type="NCBI Taxonomy" id="1423738"/>
    <lineage>
        <taxon>Bacteria</taxon>
        <taxon>Bacillati</taxon>
        <taxon>Bacillota</taxon>
        <taxon>Bacilli</taxon>
        <taxon>Lactobacillales</taxon>
        <taxon>Lactobacillaceae</taxon>
        <taxon>Lapidilactobacillus</taxon>
    </lineage>
</organism>
<dbReference type="Proteomes" id="UP000051813">
    <property type="component" value="Unassembled WGS sequence"/>
</dbReference>
<dbReference type="GO" id="GO:0006260">
    <property type="term" value="P:DNA replication"/>
    <property type="evidence" value="ECO:0007669"/>
    <property type="project" value="TreeGrafter"/>
</dbReference>
<dbReference type="SUPFAM" id="SSF52540">
    <property type="entry name" value="P-loop containing nucleoside triphosphate hydrolases"/>
    <property type="match status" value="1"/>
</dbReference>
<dbReference type="InterPro" id="IPR027417">
    <property type="entry name" value="P-loop_NTPase"/>
</dbReference>
<evidence type="ECO:0000259" key="1">
    <source>
        <dbReference type="Pfam" id="PF01695"/>
    </source>
</evidence>
<reference evidence="3 4" key="1">
    <citation type="journal article" date="2015" name="Genome Announc.">
        <title>Expanding the biotechnology potential of lactobacilli through comparative genomics of 213 strains and associated genera.</title>
        <authorList>
            <person name="Sun Z."/>
            <person name="Harris H.M."/>
            <person name="McCann A."/>
            <person name="Guo C."/>
            <person name="Argimon S."/>
            <person name="Zhang W."/>
            <person name="Yang X."/>
            <person name="Jeffery I.B."/>
            <person name="Cooney J.C."/>
            <person name="Kagawa T.F."/>
            <person name="Liu W."/>
            <person name="Song Y."/>
            <person name="Salvetti E."/>
            <person name="Wrobel A."/>
            <person name="Rasinkangas P."/>
            <person name="Parkhill J."/>
            <person name="Rea M.C."/>
            <person name="O'Sullivan O."/>
            <person name="Ritari J."/>
            <person name="Douillard F.P."/>
            <person name="Paul Ross R."/>
            <person name="Yang R."/>
            <person name="Briner A.E."/>
            <person name="Felis G.E."/>
            <person name="de Vos W.M."/>
            <person name="Barrangou R."/>
            <person name="Klaenhammer T.R."/>
            <person name="Caufield P.W."/>
            <person name="Cui Y."/>
            <person name="Zhang H."/>
            <person name="O'Toole P.W."/>
        </authorList>
    </citation>
    <scope>NUCLEOTIDE SEQUENCE [LARGE SCALE GENOMIC DNA]</scope>
    <source>
        <strain evidence="3 4">DSM 20335</strain>
    </source>
</reference>
<evidence type="ECO:0000313" key="3">
    <source>
        <dbReference type="EMBL" id="KRM78204.1"/>
    </source>
</evidence>
<dbReference type="PANTHER" id="PTHR30050">
    <property type="entry name" value="CHROMOSOMAL REPLICATION INITIATOR PROTEIN DNAA"/>
    <property type="match status" value="1"/>
</dbReference>
<dbReference type="PATRIC" id="fig|1423738.3.peg.1242"/>
<gene>
    <name evidence="3" type="ORF">FC84_GL001226</name>
</gene>
<dbReference type="CDD" id="cd00009">
    <property type="entry name" value="AAA"/>
    <property type="match status" value="1"/>
</dbReference>
<feature type="domain" description="IstB-like ATP-binding" evidence="1">
    <location>
        <begin position="122"/>
        <end position="274"/>
    </location>
</feature>
<dbReference type="Gene3D" id="3.40.50.300">
    <property type="entry name" value="P-loop containing nucleotide triphosphate hydrolases"/>
    <property type="match status" value="1"/>
</dbReference>
<dbReference type="EMBL" id="AYYK01000025">
    <property type="protein sequence ID" value="KRM78204.1"/>
    <property type="molecule type" value="Genomic_DNA"/>
</dbReference>
<dbReference type="InterPro" id="IPR009928">
    <property type="entry name" value="DnaI_N"/>
</dbReference>
<proteinExistence type="predicted"/>
<protein>
    <submittedName>
        <fullName evidence="3">Primosome component</fullName>
    </submittedName>
</protein>
<dbReference type="STRING" id="1423738.FC84_GL001226"/>